<keyword evidence="3" id="KW-0998">Cell outer membrane</keyword>
<dbReference type="Pfam" id="PF14905">
    <property type="entry name" value="OMP_b-brl_3"/>
    <property type="match status" value="1"/>
</dbReference>
<dbReference type="OrthoDB" id="1682379at2"/>
<proteinExistence type="predicted"/>
<keyword evidence="6" id="KW-0675">Receptor</keyword>
<dbReference type="EMBL" id="FZNX01000001">
    <property type="protein sequence ID" value="SNR31978.1"/>
    <property type="molecule type" value="Genomic_DNA"/>
</dbReference>
<evidence type="ECO:0000313" key="6">
    <source>
        <dbReference type="EMBL" id="SNR31978.1"/>
    </source>
</evidence>
<feature type="domain" description="Outer membrane protein beta-barrel" evidence="5">
    <location>
        <begin position="430"/>
        <end position="783"/>
    </location>
</feature>
<protein>
    <submittedName>
        <fullName evidence="6">Outer membrane receptor proteins, mostly Fe transport</fullName>
    </submittedName>
</protein>
<feature type="region of interest" description="Disordered" evidence="4">
    <location>
        <begin position="385"/>
        <end position="423"/>
    </location>
</feature>
<reference evidence="7" key="1">
    <citation type="submission" date="2017-06" db="EMBL/GenBank/DDBJ databases">
        <authorList>
            <person name="Varghese N."/>
            <person name="Submissions S."/>
        </authorList>
    </citation>
    <scope>NUCLEOTIDE SEQUENCE [LARGE SCALE GENOMIC DNA]</scope>
    <source>
        <strain evidence="7">DSM 27993</strain>
    </source>
</reference>
<evidence type="ECO:0000313" key="7">
    <source>
        <dbReference type="Proteomes" id="UP000198412"/>
    </source>
</evidence>
<dbReference type="InterPro" id="IPR041700">
    <property type="entry name" value="OMP_b-brl_3"/>
</dbReference>
<dbReference type="Gene3D" id="2.170.130.10">
    <property type="entry name" value="TonB-dependent receptor, plug domain"/>
    <property type="match status" value="1"/>
</dbReference>
<dbReference type="InterPro" id="IPR036942">
    <property type="entry name" value="Beta-barrel_TonB_sf"/>
</dbReference>
<sequence>MIKFCNKIGLILMALIFLMSLQITYSQSIRGIVLDEDKLPLEFVSVAILQPNDSLLVQYTSTGADGKFNISGFKEGSYMLQVYLMTYQADQRILTIGKSDLDLEPITLKKEVNLLDEVIINVIIPIKIKQDTVAFNTKAFKVKQDDNVEDLIKKLPGVQIGTDGTVNAQGEDVTKILVDGKEFFNNDMTIALKNLNADAIKSVQIIDEESDDTRTTGIKDGEKAKIINLVLKEGKKSGYFGKVGAGIGTNDRFTSNFDLNRFTNSSQLALFGSLNNINNTGATVFRRDGSRGGSNSGYLTTGTAGANYNYEFKKDLNFNLDYHYGYSDREEEESSKRTEFTEDESFTSERENDSQNISNNHNINFSLRDRSKEGEYLEFRGSFKNDKRESDSNNSTVYFNENNSEDTNSDRTVRSEDDRNNGSLNFSFRKKLNEKGRNLRVRSGISFSDNTDMNFQKSLNKFNISNNTNYSESNEITTRDEKNKGLNYNVSFRYMEPIIEHHLISFSSSVRNEKDDESLDQTKTINDIVQNPFIYQLDYNKQVYNNQLGYVFSKDKIQVYLSGGLETMKQKLDVDNDSFIDNNYNNFLPRATVSYEYKKGKRVRFRYEKETSLPSANQVTPIVNDFNPLYVSVGNTGLTPEKEDSYSVMFYSHEFKRATSFFTYIGYTKTTNAIVTSRSIDDNYIQYSTFENYGTKSNFRGHLNLSKKISNIGLRYTLRGGADLNDYTTIINNANNDTKSKGWNVGLSLSNENKNKVDLTVGAKFDFNKTTYSLQDKDRDYFMQNYYTKFDWDFTNSLTFDTQFDFSLYTDNNFDSQSIPIWNMGVEYAFLKAKRGNLKFQIFDILDKNLGIERTSSDNYFEETFKTNLGTYAMLSFTYSLKPPTGKSSKRDSGNRRWGRRH</sequence>
<name>A0A238VCT1_9FLAO</name>
<keyword evidence="2" id="KW-0472">Membrane</keyword>
<evidence type="ECO:0000259" key="5">
    <source>
        <dbReference type="Pfam" id="PF14905"/>
    </source>
</evidence>
<dbReference type="AlphaFoldDB" id="A0A238VCT1"/>
<feature type="compositionally biased region" description="Basic and acidic residues" evidence="4">
    <location>
        <begin position="408"/>
        <end position="420"/>
    </location>
</feature>
<dbReference type="InterPro" id="IPR037066">
    <property type="entry name" value="Plug_dom_sf"/>
</dbReference>
<dbReference type="SUPFAM" id="SSF49464">
    <property type="entry name" value="Carboxypeptidase regulatory domain-like"/>
    <property type="match status" value="1"/>
</dbReference>
<evidence type="ECO:0000256" key="4">
    <source>
        <dbReference type="SAM" id="MobiDB-lite"/>
    </source>
</evidence>
<gene>
    <name evidence="6" type="ORF">SAMN04488111_0269</name>
</gene>
<evidence type="ECO:0000256" key="2">
    <source>
        <dbReference type="ARBA" id="ARBA00023136"/>
    </source>
</evidence>
<dbReference type="Gene3D" id="2.60.40.1120">
    <property type="entry name" value="Carboxypeptidase-like, regulatory domain"/>
    <property type="match status" value="1"/>
</dbReference>
<keyword evidence="7" id="KW-1185">Reference proteome</keyword>
<organism evidence="6 7">
    <name type="scientific">Lutibacter flavus</name>
    <dbReference type="NCBI Taxonomy" id="691689"/>
    <lineage>
        <taxon>Bacteria</taxon>
        <taxon>Pseudomonadati</taxon>
        <taxon>Bacteroidota</taxon>
        <taxon>Flavobacteriia</taxon>
        <taxon>Flavobacteriales</taxon>
        <taxon>Flavobacteriaceae</taxon>
        <taxon>Lutibacter</taxon>
    </lineage>
</organism>
<dbReference type="InterPro" id="IPR008969">
    <property type="entry name" value="CarboxyPept-like_regulatory"/>
</dbReference>
<dbReference type="SUPFAM" id="SSF56935">
    <property type="entry name" value="Porins"/>
    <property type="match status" value="1"/>
</dbReference>
<comment type="subcellular location">
    <subcellularLocation>
        <location evidence="1">Cell outer membrane</location>
    </subcellularLocation>
</comment>
<feature type="compositionally biased region" description="Polar residues" evidence="4">
    <location>
        <begin position="392"/>
        <end position="406"/>
    </location>
</feature>
<accession>A0A238VCT1</accession>
<evidence type="ECO:0000256" key="3">
    <source>
        <dbReference type="ARBA" id="ARBA00023237"/>
    </source>
</evidence>
<feature type="region of interest" description="Disordered" evidence="4">
    <location>
        <begin position="328"/>
        <end position="366"/>
    </location>
</feature>
<evidence type="ECO:0000256" key="1">
    <source>
        <dbReference type="ARBA" id="ARBA00004442"/>
    </source>
</evidence>
<dbReference type="GO" id="GO:0009279">
    <property type="term" value="C:cell outer membrane"/>
    <property type="evidence" value="ECO:0007669"/>
    <property type="project" value="UniProtKB-SubCell"/>
</dbReference>
<feature type="compositionally biased region" description="Polar residues" evidence="4">
    <location>
        <begin position="354"/>
        <end position="365"/>
    </location>
</feature>
<dbReference type="Pfam" id="PF13715">
    <property type="entry name" value="CarbopepD_reg_2"/>
    <property type="match status" value="1"/>
</dbReference>
<dbReference type="Proteomes" id="UP000198412">
    <property type="component" value="Unassembled WGS sequence"/>
</dbReference>
<dbReference type="Gene3D" id="2.40.170.20">
    <property type="entry name" value="TonB-dependent receptor, beta-barrel domain"/>
    <property type="match status" value="1"/>
</dbReference>